<dbReference type="PANTHER" id="PTHR36234">
    <property type="entry name" value="LYSYL ENDOPEPTIDASE"/>
    <property type="match status" value="1"/>
</dbReference>
<protein>
    <submittedName>
        <fullName evidence="5">Proprotein convertase P-domain-containing protein</fullName>
    </submittedName>
</protein>
<evidence type="ECO:0000313" key="6">
    <source>
        <dbReference type="Proteomes" id="UP001064632"/>
    </source>
</evidence>
<feature type="chain" id="PRO_5045975668" evidence="3">
    <location>
        <begin position="27"/>
        <end position="575"/>
    </location>
</feature>
<evidence type="ECO:0000313" key="5">
    <source>
        <dbReference type="EMBL" id="UXI65858.1"/>
    </source>
</evidence>
<dbReference type="Gene3D" id="2.40.10.10">
    <property type="entry name" value="Trypsin-like serine proteases"/>
    <property type="match status" value="2"/>
</dbReference>
<keyword evidence="2" id="KW-0378">Hydrolase</keyword>
<accession>A0ABY6B6Y1</accession>
<dbReference type="Gene3D" id="2.60.120.260">
    <property type="entry name" value="Galactose-binding domain-like"/>
    <property type="match status" value="1"/>
</dbReference>
<dbReference type="InterPro" id="IPR009003">
    <property type="entry name" value="Peptidase_S1_PA"/>
</dbReference>
<dbReference type="InterPro" id="IPR043504">
    <property type="entry name" value="Peptidase_S1_PA_chymotrypsin"/>
</dbReference>
<keyword evidence="3" id="KW-0732">Signal</keyword>
<dbReference type="InterPro" id="IPR002884">
    <property type="entry name" value="P_dom"/>
</dbReference>
<name>A0ABY6B6Y1_9GAMM</name>
<evidence type="ECO:0000256" key="3">
    <source>
        <dbReference type="SAM" id="SignalP"/>
    </source>
</evidence>
<dbReference type="Pfam" id="PF13365">
    <property type="entry name" value="Trypsin_2"/>
    <property type="match status" value="1"/>
</dbReference>
<organism evidence="5 6">
    <name type="scientific">Tahibacter amnicola</name>
    <dbReference type="NCBI Taxonomy" id="2976241"/>
    <lineage>
        <taxon>Bacteria</taxon>
        <taxon>Pseudomonadati</taxon>
        <taxon>Pseudomonadota</taxon>
        <taxon>Gammaproteobacteria</taxon>
        <taxon>Lysobacterales</taxon>
        <taxon>Rhodanobacteraceae</taxon>
        <taxon>Tahibacter</taxon>
    </lineage>
</organism>
<keyword evidence="1" id="KW-0645">Protease</keyword>
<dbReference type="EMBL" id="CP104694">
    <property type="protein sequence ID" value="UXI65858.1"/>
    <property type="molecule type" value="Genomic_DNA"/>
</dbReference>
<feature type="domain" description="P/Homo B" evidence="4">
    <location>
        <begin position="447"/>
        <end position="575"/>
    </location>
</feature>
<gene>
    <name evidence="5" type="ORF">N4264_13925</name>
</gene>
<dbReference type="Proteomes" id="UP001064632">
    <property type="component" value="Chromosome"/>
</dbReference>
<evidence type="ECO:0000256" key="1">
    <source>
        <dbReference type="ARBA" id="ARBA00022670"/>
    </source>
</evidence>
<dbReference type="SUPFAM" id="SSF50494">
    <property type="entry name" value="Trypsin-like serine proteases"/>
    <property type="match status" value="1"/>
</dbReference>
<evidence type="ECO:0000256" key="2">
    <source>
        <dbReference type="ARBA" id="ARBA00022801"/>
    </source>
</evidence>
<dbReference type="PANTHER" id="PTHR36234:SF5">
    <property type="entry name" value="LYSYL ENDOPEPTIDASE"/>
    <property type="match status" value="1"/>
</dbReference>
<feature type="signal peptide" evidence="3">
    <location>
        <begin position="1"/>
        <end position="26"/>
    </location>
</feature>
<dbReference type="SUPFAM" id="SSF49785">
    <property type="entry name" value="Galactose-binding domain-like"/>
    <property type="match status" value="1"/>
</dbReference>
<dbReference type="InterPro" id="IPR008979">
    <property type="entry name" value="Galactose-bd-like_sf"/>
</dbReference>
<proteinExistence type="predicted"/>
<reference evidence="5" key="1">
    <citation type="submission" date="2022-09" db="EMBL/GenBank/DDBJ databases">
        <title>Tahibacter sp. nov., isolated from a fresh water.</title>
        <authorList>
            <person name="Baek J.H."/>
            <person name="Lee J.K."/>
            <person name="Kim J.M."/>
            <person name="Jeon C.O."/>
        </authorList>
    </citation>
    <scope>NUCLEOTIDE SEQUENCE</scope>
    <source>
        <strain evidence="5">W38</strain>
    </source>
</reference>
<evidence type="ECO:0000259" key="4">
    <source>
        <dbReference type="PROSITE" id="PS51829"/>
    </source>
</evidence>
<keyword evidence="6" id="KW-1185">Reference proteome</keyword>
<dbReference type="PROSITE" id="PS51829">
    <property type="entry name" value="P_HOMO_B"/>
    <property type="match status" value="1"/>
</dbReference>
<dbReference type="Pfam" id="PF01483">
    <property type="entry name" value="P_proprotein"/>
    <property type="match status" value="1"/>
</dbReference>
<dbReference type="RefSeq" id="WP_261692853.1">
    <property type="nucleotide sequence ID" value="NZ_CP104694.1"/>
</dbReference>
<sequence length="575" mass="61223">MISRNRGRLPLALAIAGIVASFPGVATSATADAALSDALVTEKLYVLPAPDTSKMDTADGAKGKPFQYGVVIPQKIDALARSLGTWEDLGKKDARWRWTVASPGAQALEFQFSRLRLPKGAVLTLRGADDSAVRTITADDLANPYFRTAYVPGERVTLQLDVTQDARYFVEMALESVTHAYRLPFGQEGMAIRSASCNVDVACTSGNQTQNQIASVGHYTFLDGGLSYVCTGTLMANTSMDGRPFFLTANHCLEQEVVADTVVVYWNYESATCRVPGSAASGTALGKIYATHTQSGATLRATYGPTDFTLLELDTDAPRNALPFFAGWDRSAGMPTSTYTIHHPNGDEKRISRDYNAPAPSGYYLAANVGSSHIRVADWDSGTTEGGSSGAPLFNPSGRVIGQLHGGNAACGNNSPDWFGRLAESWIGGGNAGSRLRDWLDPINSNVLSMSGHHGGTKYQNTTDTGIPDNNTPVDVTINVPAVGNAGNVGPNSSIRVRIQHTYIGDLEVKLIAPDGDTYLLRNLAGGSSDNLHEIYLKNLSGSPKAGAWKLRVTDKSPGDSGWVDYFGLGGTGWN</sequence>